<feature type="transmembrane region" description="Helical" evidence="1">
    <location>
        <begin position="104"/>
        <end position="121"/>
    </location>
</feature>
<accession>A0A2T2XH54</accession>
<keyword evidence="1" id="KW-1133">Transmembrane helix</keyword>
<sequence>MLTADWFDYLEEATATIASNQEARQVRQELLSHLESLAWDLQQEGWSEAQAPAEALRRLGDAQLLAQAFRESRSNDQRFAWGWWAAAWTVLALSAIGVVGSLEFLIPATVAVLFLAIFYFGPQPSWTQWVTVIRHTFLTHWRLFVAGGVVGAIWGLKPWWPGSVHLIPQRVSLGALGLGFAVTLWALIAEWRHARHGTGRWSPGLSALGLGMTASIVGCGLGHAWYALWPHPMNWRLNWYPVSWGHLMGLVMDVYTAIVFVGSSIMAFLIKLWPQAPAVPERVEE</sequence>
<dbReference type="Proteomes" id="UP000242972">
    <property type="component" value="Unassembled WGS sequence"/>
</dbReference>
<dbReference type="EMBL" id="PXYW01000016">
    <property type="protein sequence ID" value="PSR33834.1"/>
    <property type="molecule type" value="Genomic_DNA"/>
</dbReference>
<protein>
    <submittedName>
        <fullName evidence="2">Uncharacterized protein</fullName>
    </submittedName>
</protein>
<evidence type="ECO:0000256" key="1">
    <source>
        <dbReference type="SAM" id="Phobius"/>
    </source>
</evidence>
<keyword evidence="1" id="KW-0472">Membrane</keyword>
<dbReference type="NCBIfam" id="NF038403">
    <property type="entry name" value="perm_prefix_1"/>
    <property type="match status" value="1"/>
</dbReference>
<feature type="transmembrane region" description="Helical" evidence="1">
    <location>
        <begin position="246"/>
        <end position="270"/>
    </location>
</feature>
<proteinExistence type="predicted"/>
<feature type="transmembrane region" description="Helical" evidence="1">
    <location>
        <begin position="203"/>
        <end position="226"/>
    </location>
</feature>
<evidence type="ECO:0000313" key="2">
    <source>
        <dbReference type="EMBL" id="PSR33834.1"/>
    </source>
</evidence>
<evidence type="ECO:0000313" key="3">
    <source>
        <dbReference type="Proteomes" id="UP000242972"/>
    </source>
</evidence>
<reference evidence="2 3" key="1">
    <citation type="journal article" date="2014" name="BMC Genomics">
        <title>Comparison of environmental and isolate Sulfobacillus genomes reveals diverse carbon, sulfur, nitrogen, and hydrogen metabolisms.</title>
        <authorList>
            <person name="Justice N.B."/>
            <person name="Norman A."/>
            <person name="Brown C.T."/>
            <person name="Singh A."/>
            <person name="Thomas B.C."/>
            <person name="Banfield J.F."/>
        </authorList>
    </citation>
    <scope>NUCLEOTIDE SEQUENCE [LARGE SCALE GENOMIC DNA]</scope>
    <source>
        <strain evidence="2">AMDSBA4</strain>
    </source>
</reference>
<dbReference type="InterPro" id="IPR047928">
    <property type="entry name" value="Perm_prefix_1"/>
</dbReference>
<feature type="transmembrane region" description="Helical" evidence="1">
    <location>
        <begin position="79"/>
        <end position="98"/>
    </location>
</feature>
<organism evidence="2 3">
    <name type="scientific">Sulfobacillus benefaciens</name>
    <dbReference type="NCBI Taxonomy" id="453960"/>
    <lineage>
        <taxon>Bacteria</taxon>
        <taxon>Bacillati</taxon>
        <taxon>Bacillota</taxon>
        <taxon>Clostridia</taxon>
        <taxon>Eubacteriales</taxon>
        <taxon>Clostridiales Family XVII. Incertae Sedis</taxon>
        <taxon>Sulfobacillus</taxon>
    </lineage>
</organism>
<feature type="transmembrane region" description="Helical" evidence="1">
    <location>
        <begin position="141"/>
        <end position="160"/>
    </location>
</feature>
<name>A0A2T2XH54_9FIRM</name>
<comment type="caution">
    <text evidence="2">The sequence shown here is derived from an EMBL/GenBank/DDBJ whole genome shotgun (WGS) entry which is preliminary data.</text>
</comment>
<keyword evidence="1" id="KW-0812">Transmembrane</keyword>
<dbReference type="AlphaFoldDB" id="A0A2T2XH54"/>
<feature type="transmembrane region" description="Helical" evidence="1">
    <location>
        <begin position="172"/>
        <end position="191"/>
    </location>
</feature>
<gene>
    <name evidence="2" type="ORF">C7B46_08285</name>
</gene>